<evidence type="ECO:0000313" key="2">
    <source>
        <dbReference type="EMBL" id="PEN07699.1"/>
    </source>
</evidence>
<name>A0A2H3NML7_9BACT</name>
<sequence>MQFVAWDIETCPFPVDSFSEAQRSRFEERLAKRRSKRPDEDEDDAARLVRSLHPLLGWVCCISAVRGAVGEAPNRPKSWTAASPEEEPELLERFWDDIQHISRNAPTIRWVTFNGKKFDVPFVEARSVHHGVTPVNSALLDTYPFNDAPHLDLMGLWPMPMRLHELCELLDVDSPKDEGDGSAVADLVAAGDINKVARYCEKDVQAAYTCAQKVWPLIQARK</sequence>
<dbReference type="Proteomes" id="UP000221024">
    <property type="component" value="Unassembled WGS sequence"/>
</dbReference>
<dbReference type="SUPFAM" id="SSF53098">
    <property type="entry name" value="Ribonuclease H-like"/>
    <property type="match status" value="1"/>
</dbReference>
<keyword evidence="3" id="KW-1185">Reference proteome</keyword>
<dbReference type="Pfam" id="PF10108">
    <property type="entry name" value="DNA_pol_B_exo2"/>
    <property type="match status" value="1"/>
</dbReference>
<dbReference type="AlphaFoldDB" id="A0A2H3NML7"/>
<evidence type="ECO:0000259" key="1">
    <source>
        <dbReference type="Pfam" id="PF10108"/>
    </source>
</evidence>
<dbReference type="EMBL" id="PDEP01000005">
    <property type="protein sequence ID" value="PEN07699.1"/>
    <property type="molecule type" value="Genomic_DNA"/>
</dbReference>
<protein>
    <submittedName>
        <fullName evidence="2">Ribonuclease H</fullName>
    </submittedName>
</protein>
<organism evidence="2 3">
    <name type="scientific">Longimonas halophila</name>
    <dbReference type="NCBI Taxonomy" id="1469170"/>
    <lineage>
        <taxon>Bacteria</taxon>
        <taxon>Pseudomonadati</taxon>
        <taxon>Rhodothermota</taxon>
        <taxon>Rhodothermia</taxon>
        <taxon>Rhodothermales</taxon>
        <taxon>Salisaetaceae</taxon>
        <taxon>Longimonas</taxon>
    </lineage>
</organism>
<dbReference type="Gene3D" id="3.30.420.10">
    <property type="entry name" value="Ribonuclease H-like superfamily/Ribonuclease H"/>
    <property type="match status" value="1"/>
</dbReference>
<evidence type="ECO:0000313" key="3">
    <source>
        <dbReference type="Proteomes" id="UP000221024"/>
    </source>
</evidence>
<dbReference type="InterPro" id="IPR036397">
    <property type="entry name" value="RNaseH_sf"/>
</dbReference>
<proteinExistence type="predicted"/>
<dbReference type="RefSeq" id="WP_098061886.1">
    <property type="nucleotide sequence ID" value="NZ_PDEP01000005.1"/>
</dbReference>
<dbReference type="GO" id="GO:0003676">
    <property type="term" value="F:nucleic acid binding"/>
    <property type="evidence" value="ECO:0007669"/>
    <property type="project" value="InterPro"/>
</dbReference>
<comment type="caution">
    <text evidence="2">The sequence shown here is derived from an EMBL/GenBank/DDBJ whole genome shotgun (WGS) entry which is preliminary data.</text>
</comment>
<dbReference type="InterPro" id="IPR012337">
    <property type="entry name" value="RNaseH-like_sf"/>
</dbReference>
<reference evidence="2 3" key="1">
    <citation type="submission" date="2017-10" db="EMBL/GenBank/DDBJ databases">
        <title>Draft genome of Longimonas halophila.</title>
        <authorList>
            <person name="Goh K.M."/>
            <person name="Shamsir M.S."/>
            <person name="Lim S.W."/>
        </authorList>
    </citation>
    <scope>NUCLEOTIDE SEQUENCE [LARGE SCALE GENOMIC DNA]</scope>
    <source>
        <strain evidence="2 3">KCTC 42399</strain>
    </source>
</reference>
<feature type="domain" description="Predicted 3'-5' exonuclease PolB-like" evidence="1">
    <location>
        <begin position="84"/>
        <end position="209"/>
    </location>
</feature>
<dbReference type="OrthoDB" id="9773351at2"/>
<dbReference type="InterPro" id="IPR019288">
    <property type="entry name" value="3'-5'_exonuclease_PolB-like"/>
</dbReference>
<accession>A0A2H3NML7</accession>
<gene>
    <name evidence="2" type="ORF">CRI93_06870</name>
</gene>